<organism evidence="3 4">
    <name type="scientific">Heliomicrobium undosum</name>
    <dbReference type="NCBI Taxonomy" id="121734"/>
    <lineage>
        <taxon>Bacteria</taxon>
        <taxon>Bacillati</taxon>
        <taxon>Bacillota</taxon>
        <taxon>Clostridia</taxon>
        <taxon>Eubacteriales</taxon>
        <taxon>Heliobacteriaceae</taxon>
        <taxon>Heliomicrobium</taxon>
    </lineage>
</organism>
<dbReference type="InterPro" id="IPR050273">
    <property type="entry name" value="GppA/Ppx_hydrolase"/>
</dbReference>
<evidence type="ECO:0000259" key="2">
    <source>
        <dbReference type="Pfam" id="PF02541"/>
    </source>
</evidence>
<dbReference type="InterPro" id="IPR003695">
    <property type="entry name" value="Ppx_GppA_N"/>
</dbReference>
<dbReference type="InterPro" id="IPR043129">
    <property type="entry name" value="ATPase_NBD"/>
</dbReference>
<reference evidence="3 4" key="1">
    <citation type="submission" date="2020-01" db="EMBL/GenBank/DDBJ databases">
        <title>Whole-genome sequence of Heliobacterium undosum DSM 13378.</title>
        <authorList>
            <person name="Kyndt J.A."/>
            <person name="Meyer T.E."/>
        </authorList>
    </citation>
    <scope>NUCLEOTIDE SEQUENCE [LARGE SCALE GENOMIC DNA]</scope>
    <source>
        <strain evidence="3 4">DSM 13378</strain>
    </source>
</reference>
<dbReference type="AlphaFoldDB" id="A0A845KZ63"/>
<accession>A0A845KZ63</accession>
<name>A0A845KZ63_9FIRM</name>
<dbReference type="CDD" id="cd24054">
    <property type="entry name" value="ASKHA_NBD_AaPPX-GppA_MtPPX2-like"/>
    <property type="match status" value="1"/>
</dbReference>
<protein>
    <submittedName>
        <fullName evidence="3">Ppx/GppA family phosphatase</fullName>
    </submittedName>
</protein>
<evidence type="ECO:0000256" key="1">
    <source>
        <dbReference type="ARBA" id="ARBA00007125"/>
    </source>
</evidence>
<dbReference type="PANTHER" id="PTHR30005">
    <property type="entry name" value="EXOPOLYPHOSPHATASE"/>
    <property type="match status" value="1"/>
</dbReference>
<dbReference type="RefSeq" id="WP_161256477.1">
    <property type="nucleotide sequence ID" value="NZ_WXEY01000004.1"/>
</dbReference>
<keyword evidence="4" id="KW-1185">Reference proteome</keyword>
<dbReference type="Gene3D" id="3.30.420.40">
    <property type="match status" value="1"/>
</dbReference>
<evidence type="ECO:0000313" key="3">
    <source>
        <dbReference type="EMBL" id="MZP29307.1"/>
    </source>
</evidence>
<dbReference type="PANTHER" id="PTHR30005:SF0">
    <property type="entry name" value="RETROGRADE REGULATION PROTEIN 2"/>
    <property type="match status" value="1"/>
</dbReference>
<dbReference type="GO" id="GO:0016462">
    <property type="term" value="F:pyrophosphatase activity"/>
    <property type="evidence" value="ECO:0007669"/>
    <property type="project" value="TreeGrafter"/>
</dbReference>
<dbReference type="Pfam" id="PF02541">
    <property type="entry name" value="Ppx-GppA"/>
    <property type="match status" value="1"/>
</dbReference>
<sequence>MTEKDNRWGAIDIGSNSVRFLAAEVSEEGMQTLWRRLDTTRLGREVERTGDLHPESVQRTLDVLATGLAAMASFGVDTGRVAAFATSAVREAGNGVAFCRRIFEEHRLSVTVLSGEREGHLSYEGAVGGLPSSLIEGRIPVVVDIGGGSGEVVFRHGGWWRRSFPLGAVRLTENRWGKAEVARLWAPAAEAIRRLRDEGGNPLLIGVGGTATTAAAIAQELPVYAPEKVHGFYLPLAQLRDMGARLRALDLEARRQTPGLQPERADIIPAGLLALETLIETAGCDGFIASETDLLHCALMRRAAGQWP</sequence>
<proteinExistence type="inferred from homology"/>
<dbReference type="EMBL" id="WXEY01000004">
    <property type="protein sequence ID" value="MZP29307.1"/>
    <property type="molecule type" value="Genomic_DNA"/>
</dbReference>
<gene>
    <name evidence="3" type="ORF">GTO91_06245</name>
</gene>
<dbReference type="OrthoDB" id="9807195at2"/>
<dbReference type="SUPFAM" id="SSF53067">
    <property type="entry name" value="Actin-like ATPase domain"/>
    <property type="match status" value="2"/>
</dbReference>
<evidence type="ECO:0000313" key="4">
    <source>
        <dbReference type="Proteomes" id="UP000463470"/>
    </source>
</evidence>
<comment type="similarity">
    <text evidence="1">Belongs to the GppA/Ppx family.</text>
</comment>
<comment type="caution">
    <text evidence="3">The sequence shown here is derived from an EMBL/GenBank/DDBJ whole genome shotgun (WGS) entry which is preliminary data.</text>
</comment>
<dbReference type="Proteomes" id="UP000463470">
    <property type="component" value="Unassembled WGS sequence"/>
</dbReference>
<dbReference type="Gene3D" id="3.30.420.150">
    <property type="entry name" value="Exopolyphosphatase. Domain 2"/>
    <property type="match status" value="1"/>
</dbReference>
<feature type="domain" description="Ppx/GppA phosphatase N-terminal" evidence="2">
    <location>
        <begin position="24"/>
        <end position="283"/>
    </location>
</feature>